<keyword evidence="1" id="KW-0479">Metal-binding</keyword>
<proteinExistence type="predicted"/>
<dbReference type="AlphaFoldDB" id="A0AAD5TIE4"/>
<dbReference type="GO" id="GO:0031145">
    <property type="term" value="P:anaphase-promoting complex-dependent catabolic process"/>
    <property type="evidence" value="ECO:0007669"/>
    <property type="project" value="InterPro"/>
</dbReference>
<evidence type="ECO:0000313" key="7">
    <source>
        <dbReference type="EMBL" id="KAJ3176051.1"/>
    </source>
</evidence>
<dbReference type="InterPro" id="IPR013083">
    <property type="entry name" value="Znf_RING/FYVE/PHD"/>
</dbReference>
<dbReference type="GO" id="GO:0097602">
    <property type="term" value="F:cullin family protein binding"/>
    <property type="evidence" value="ECO:0007669"/>
    <property type="project" value="InterPro"/>
</dbReference>
<sequence>MKVTIKKWKAVAAWKWEVGSVGDDETCGICYYAFDGCCPDCKVPGDDCPLVKSTLEKSVRWTEGHGGFALDRMIQISVMKTDQHFAPDEPFKHDSMLEFALVLIEVAAGLQQSKRVFSLIASYTTDLAKYVLVVHTRPKGTSVLSRGLRVWILQSRHLSNGHATAVASQPDRVSLMLMNGAMAELAGTGSMQLLKE</sequence>
<evidence type="ECO:0000256" key="4">
    <source>
        <dbReference type="ARBA" id="ARBA00022833"/>
    </source>
</evidence>
<evidence type="ECO:0000256" key="5">
    <source>
        <dbReference type="ARBA" id="ARBA00023306"/>
    </source>
</evidence>
<dbReference type="GO" id="GO:0008270">
    <property type="term" value="F:zinc ion binding"/>
    <property type="evidence" value="ECO:0007669"/>
    <property type="project" value="UniProtKB-KW"/>
</dbReference>
<dbReference type="Pfam" id="PF12861">
    <property type="entry name" value="zf-ANAPC11"/>
    <property type="match status" value="1"/>
</dbReference>
<feature type="domain" description="Anaphase-promoting complex subunit 11 RING-H2 finger" evidence="6">
    <location>
        <begin position="24"/>
        <end position="52"/>
    </location>
</feature>
<dbReference type="EMBL" id="JADGJQ010000045">
    <property type="protein sequence ID" value="KAJ3176051.1"/>
    <property type="molecule type" value="Genomic_DNA"/>
</dbReference>
<name>A0AAD5TIE4_9FUNG</name>
<gene>
    <name evidence="7" type="primary">APC11</name>
    <name evidence="7" type="ORF">HDU87_005568</name>
</gene>
<dbReference type="GO" id="GO:0016874">
    <property type="term" value="F:ligase activity"/>
    <property type="evidence" value="ECO:0007669"/>
    <property type="project" value="UniProtKB-KW"/>
</dbReference>
<dbReference type="GO" id="GO:0005680">
    <property type="term" value="C:anaphase-promoting complex"/>
    <property type="evidence" value="ECO:0007669"/>
    <property type="project" value="InterPro"/>
</dbReference>
<keyword evidence="8" id="KW-1185">Reference proteome</keyword>
<evidence type="ECO:0000256" key="2">
    <source>
        <dbReference type="ARBA" id="ARBA00022771"/>
    </source>
</evidence>
<keyword evidence="4" id="KW-0862">Zinc</keyword>
<dbReference type="Gene3D" id="3.30.40.10">
    <property type="entry name" value="Zinc/RING finger domain, C3HC4 (zinc finger)"/>
    <property type="match status" value="1"/>
</dbReference>
<dbReference type="SUPFAM" id="SSF57850">
    <property type="entry name" value="RING/U-box"/>
    <property type="match status" value="1"/>
</dbReference>
<keyword evidence="5" id="KW-0131">Cell cycle</keyword>
<dbReference type="InterPro" id="IPR051031">
    <property type="entry name" value="RING-box_E3_Ubiquitin_Ligase"/>
</dbReference>
<accession>A0AAD5TIE4</accession>
<evidence type="ECO:0000259" key="6">
    <source>
        <dbReference type="Pfam" id="PF12861"/>
    </source>
</evidence>
<reference evidence="7" key="1">
    <citation type="submission" date="2020-05" db="EMBL/GenBank/DDBJ databases">
        <title>Phylogenomic resolution of chytrid fungi.</title>
        <authorList>
            <person name="Stajich J.E."/>
            <person name="Amses K."/>
            <person name="Simmons R."/>
            <person name="Seto K."/>
            <person name="Myers J."/>
            <person name="Bonds A."/>
            <person name="Quandt C.A."/>
            <person name="Barry K."/>
            <person name="Liu P."/>
            <person name="Grigoriev I."/>
            <person name="Longcore J.E."/>
            <person name="James T.Y."/>
        </authorList>
    </citation>
    <scope>NUCLEOTIDE SEQUENCE</scope>
    <source>
        <strain evidence="7">JEL0379</strain>
    </source>
</reference>
<dbReference type="Proteomes" id="UP001212152">
    <property type="component" value="Unassembled WGS sequence"/>
</dbReference>
<protein>
    <submittedName>
        <fullName evidence="7">Ubiquitin-protein ligase Anaphase Promoting Complex</fullName>
    </submittedName>
</protein>
<keyword evidence="2" id="KW-0863">Zinc-finger</keyword>
<dbReference type="InterPro" id="IPR024991">
    <property type="entry name" value="RING-H2_APC11"/>
</dbReference>
<evidence type="ECO:0000256" key="1">
    <source>
        <dbReference type="ARBA" id="ARBA00022723"/>
    </source>
</evidence>
<evidence type="ECO:0000313" key="8">
    <source>
        <dbReference type="Proteomes" id="UP001212152"/>
    </source>
</evidence>
<keyword evidence="7" id="KW-0436">Ligase</keyword>
<evidence type="ECO:0000256" key="3">
    <source>
        <dbReference type="ARBA" id="ARBA00022786"/>
    </source>
</evidence>
<dbReference type="GO" id="GO:0061630">
    <property type="term" value="F:ubiquitin protein ligase activity"/>
    <property type="evidence" value="ECO:0007669"/>
    <property type="project" value="InterPro"/>
</dbReference>
<dbReference type="PANTHER" id="PTHR11210">
    <property type="entry name" value="RING BOX"/>
    <property type="match status" value="1"/>
</dbReference>
<keyword evidence="3" id="KW-0833">Ubl conjugation pathway</keyword>
<organism evidence="7 8">
    <name type="scientific">Geranomyces variabilis</name>
    <dbReference type="NCBI Taxonomy" id="109894"/>
    <lineage>
        <taxon>Eukaryota</taxon>
        <taxon>Fungi</taxon>
        <taxon>Fungi incertae sedis</taxon>
        <taxon>Chytridiomycota</taxon>
        <taxon>Chytridiomycota incertae sedis</taxon>
        <taxon>Chytridiomycetes</taxon>
        <taxon>Spizellomycetales</taxon>
        <taxon>Powellomycetaceae</taxon>
        <taxon>Geranomyces</taxon>
    </lineage>
</organism>
<comment type="caution">
    <text evidence="7">The sequence shown here is derived from an EMBL/GenBank/DDBJ whole genome shotgun (WGS) entry which is preliminary data.</text>
</comment>